<gene>
    <name evidence="3" type="primary">LOC110987326</name>
</gene>
<dbReference type="Gene3D" id="2.60.120.260">
    <property type="entry name" value="Galactose-binding domain-like"/>
    <property type="match status" value="1"/>
</dbReference>
<sequence>MHGAEKFDAGMQLSVLPYHNPCGCSAVRLGGIVVNHPLIAPHPTEGLFLSENTDEIRQHLDCPRRIGSITGAGKTGAWRPDSDTAGQWIQVDLGREAVVTGVIVQGRSAHDGSEQQQWVTEYAVEYASEGYPTRQTVQDGEGNVATFPGSTDSDSSMTSRFYGAILANVICIKPTSWYSGVALRFELLGCLPS</sequence>
<proteinExistence type="predicted"/>
<dbReference type="SUPFAM" id="SSF49785">
    <property type="entry name" value="Galactose-binding domain-like"/>
    <property type="match status" value="1"/>
</dbReference>
<feature type="domain" description="F5/8 type C" evidence="1">
    <location>
        <begin position="24"/>
        <end position="190"/>
    </location>
</feature>
<organism evidence="2 3">
    <name type="scientific">Acanthaster planci</name>
    <name type="common">Crown-of-thorns starfish</name>
    <dbReference type="NCBI Taxonomy" id="133434"/>
    <lineage>
        <taxon>Eukaryota</taxon>
        <taxon>Metazoa</taxon>
        <taxon>Echinodermata</taxon>
        <taxon>Eleutherozoa</taxon>
        <taxon>Asterozoa</taxon>
        <taxon>Asteroidea</taxon>
        <taxon>Valvatacea</taxon>
        <taxon>Valvatida</taxon>
        <taxon>Acanthasteridae</taxon>
        <taxon>Acanthaster</taxon>
    </lineage>
</organism>
<dbReference type="OrthoDB" id="5985199at2759"/>
<dbReference type="Proteomes" id="UP000694845">
    <property type="component" value="Unplaced"/>
</dbReference>
<dbReference type="GeneID" id="110987326"/>
<dbReference type="PROSITE" id="PS01285">
    <property type="entry name" value="FA58C_1"/>
    <property type="match status" value="1"/>
</dbReference>
<dbReference type="InterPro" id="IPR008979">
    <property type="entry name" value="Galactose-bd-like_sf"/>
</dbReference>
<dbReference type="InterPro" id="IPR000421">
    <property type="entry name" value="FA58C"/>
</dbReference>
<dbReference type="Pfam" id="PF00754">
    <property type="entry name" value="F5_F8_type_C"/>
    <property type="match status" value="1"/>
</dbReference>
<dbReference type="KEGG" id="aplc:110987326"/>
<name>A0A8B7ZQG2_ACAPL</name>
<evidence type="ECO:0000259" key="1">
    <source>
        <dbReference type="PROSITE" id="PS50022"/>
    </source>
</evidence>
<dbReference type="AlphaFoldDB" id="A0A8B7ZQG2"/>
<dbReference type="PANTHER" id="PTHR24543">
    <property type="entry name" value="MULTICOPPER OXIDASE-RELATED"/>
    <property type="match status" value="1"/>
</dbReference>
<dbReference type="SMART" id="SM00231">
    <property type="entry name" value="FA58C"/>
    <property type="match status" value="1"/>
</dbReference>
<dbReference type="PROSITE" id="PS01286">
    <property type="entry name" value="FA58C_2"/>
    <property type="match status" value="1"/>
</dbReference>
<dbReference type="PROSITE" id="PS50022">
    <property type="entry name" value="FA58C_3"/>
    <property type="match status" value="1"/>
</dbReference>
<dbReference type="RefSeq" id="XP_022105671.1">
    <property type="nucleotide sequence ID" value="XM_022249979.1"/>
</dbReference>
<evidence type="ECO:0000313" key="3">
    <source>
        <dbReference type="RefSeq" id="XP_022105671.1"/>
    </source>
</evidence>
<evidence type="ECO:0000313" key="2">
    <source>
        <dbReference type="Proteomes" id="UP000694845"/>
    </source>
</evidence>
<keyword evidence="2" id="KW-1185">Reference proteome</keyword>
<reference evidence="3" key="1">
    <citation type="submission" date="2025-08" db="UniProtKB">
        <authorList>
            <consortium name="RefSeq"/>
        </authorList>
    </citation>
    <scope>IDENTIFICATION</scope>
</reference>
<accession>A0A8B7ZQG2</accession>
<protein>
    <submittedName>
        <fullName evidence="3">Lactadherin-like</fullName>
    </submittedName>
</protein>